<evidence type="ECO:0000313" key="2">
    <source>
        <dbReference type="Proteomes" id="UP001595818"/>
    </source>
</evidence>
<dbReference type="RefSeq" id="WP_377068031.1">
    <property type="nucleotide sequence ID" value="NZ_JBHSJJ010000017.1"/>
</dbReference>
<accession>A0ABV9T8R0</accession>
<keyword evidence="2" id="KW-1185">Reference proteome</keyword>
<sequence length="254" mass="28730">MIKNLLIAFSLAALCACDRDDASPSACKGLVDGVYAFPELPENHGMTQEEVTSYWDLPEEVAGCIPGGGLINTILDYPHIGLIMASSSSPQHGYDTYIRARFRGARELENRPDRGTDLLLAYQQVDPLGYNPEWELLEIGRYQFRIFNLEIVFSQYNNLAALTTCEKIKLMHLARTVFEQKRQDEETYGAWGLATTAALMARLMKMDEFPAFMAVYDLQEVMLLTERFQPLSIAVLEEIYVISESFLDHLIRVG</sequence>
<protein>
    <submittedName>
        <fullName evidence="1">Uncharacterized protein</fullName>
    </submittedName>
</protein>
<dbReference type="PROSITE" id="PS51257">
    <property type="entry name" value="PROKAR_LIPOPROTEIN"/>
    <property type="match status" value="1"/>
</dbReference>
<evidence type="ECO:0000313" key="1">
    <source>
        <dbReference type="EMBL" id="MFC4874310.1"/>
    </source>
</evidence>
<reference evidence="2" key="1">
    <citation type="journal article" date="2019" name="Int. J. Syst. Evol. Microbiol.">
        <title>The Global Catalogue of Microorganisms (GCM) 10K type strain sequencing project: providing services to taxonomists for standard genome sequencing and annotation.</title>
        <authorList>
            <consortium name="The Broad Institute Genomics Platform"/>
            <consortium name="The Broad Institute Genome Sequencing Center for Infectious Disease"/>
            <person name="Wu L."/>
            <person name="Ma J."/>
        </authorList>
    </citation>
    <scope>NUCLEOTIDE SEQUENCE [LARGE SCALE GENOMIC DNA]</scope>
    <source>
        <strain evidence="2">CGMCC 4.7466</strain>
    </source>
</reference>
<gene>
    <name evidence="1" type="ORF">ACFPFU_21585</name>
</gene>
<name>A0ABV9T8R0_9BACT</name>
<proteinExistence type="predicted"/>
<dbReference type="EMBL" id="JBHSJJ010000017">
    <property type="protein sequence ID" value="MFC4874310.1"/>
    <property type="molecule type" value="Genomic_DNA"/>
</dbReference>
<dbReference type="Proteomes" id="UP001595818">
    <property type="component" value="Unassembled WGS sequence"/>
</dbReference>
<comment type="caution">
    <text evidence="1">The sequence shown here is derived from an EMBL/GenBank/DDBJ whole genome shotgun (WGS) entry which is preliminary data.</text>
</comment>
<organism evidence="1 2">
    <name type="scientific">Negadavirga shengliensis</name>
    <dbReference type="NCBI Taxonomy" id="1389218"/>
    <lineage>
        <taxon>Bacteria</taxon>
        <taxon>Pseudomonadati</taxon>
        <taxon>Bacteroidota</taxon>
        <taxon>Cytophagia</taxon>
        <taxon>Cytophagales</taxon>
        <taxon>Cyclobacteriaceae</taxon>
        <taxon>Negadavirga</taxon>
    </lineage>
</organism>